<dbReference type="Pfam" id="PF00361">
    <property type="entry name" value="Proton_antipo_M"/>
    <property type="match status" value="1"/>
</dbReference>
<comment type="function">
    <text evidence="5">NDH-1 shuttles electrons from NADH, via FMN and iron-sulfur (Fe-S) centers, to quinones in the respiratory chain. The immediate electron acceptor for the enzyme in this species is believed to be ubiquinone. Couples the redox reaction to proton translocation (for every two electrons transferred, four hydrogen ions are translocated across the cytoplasmic membrane), and thus conserves the redox energy in a proton gradient.</text>
</comment>
<dbReference type="OrthoDB" id="9811718at2"/>
<reference evidence="8 9" key="1">
    <citation type="submission" date="2018-12" db="EMBL/GenBank/DDBJ databases">
        <title>Croceicoccus ponticola sp. nov., a lipolytic bacterium isolated from seawater.</title>
        <authorList>
            <person name="Yoon J.-H."/>
        </authorList>
    </citation>
    <scope>NUCLEOTIDE SEQUENCE [LARGE SCALE GENOMIC DNA]</scope>
    <source>
        <strain evidence="8 9">GM-16</strain>
    </source>
</reference>
<dbReference type="GO" id="GO:0042773">
    <property type="term" value="P:ATP synthesis coupled electron transport"/>
    <property type="evidence" value="ECO:0007669"/>
    <property type="project" value="InterPro"/>
</dbReference>
<comment type="caution">
    <text evidence="8">The sequence shown here is derived from an EMBL/GenBank/DDBJ whole genome shotgun (WGS) entry which is preliminary data.</text>
</comment>
<keyword evidence="3 5" id="KW-1133">Transmembrane helix</keyword>
<accession>A0A437H0L2</accession>
<keyword evidence="5" id="KW-0874">Quinone</keyword>
<comment type="similarity">
    <text evidence="5">Belongs to the complex I subunit 2 family.</text>
</comment>
<feature type="transmembrane region" description="Helical" evidence="5">
    <location>
        <begin position="281"/>
        <end position="300"/>
    </location>
</feature>
<feature type="domain" description="NADH:quinone oxidoreductase/Mrp antiporter transmembrane" evidence="7">
    <location>
        <begin position="134"/>
        <end position="428"/>
    </location>
</feature>
<protein>
    <recommendedName>
        <fullName evidence="5">NADH-quinone oxidoreductase subunit N</fullName>
        <ecNumber evidence="5">7.1.1.-</ecNumber>
    </recommendedName>
    <alternativeName>
        <fullName evidence="5">NADH dehydrogenase I subunit N</fullName>
    </alternativeName>
    <alternativeName>
        <fullName evidence="5">NDH-1 subunit N</fullName>
    </alternativeName>
</protein>
<dbReference type="NCBIfam" id="NF004440">
    <property type="entry name" value="PRK05777.1-3"/>
    <property type="match status" value="1"/>
</dbReference>
<evidence type="ECO:0000256" key="6">
    <source>
        <dbReference type="RuleBase" id="RU000320"/>
    </source>
</evidence>
<keyword evidence="5" id="KW-1003">Cell membrane</keyword>
<evidence type="ECO:0000313" key="9">
    <source>
        <dbReference type="Proteomes" id="UP000283003"/>
    </source>
</evidence>
<dbReference type="EC" id="7.1.1.-" evidence="5"/>
<comment type="catalytic activity">
    <reaction evidence="5">
        <text>a quinone + NADH + 5 H(+)(in) = a quinol + NAD(+) + 4 H(+)(out)</text>
        <dbReference type="Rhea" id="RHEA:57888"/>
        <dbReference type="ChEBI" id="CHEBI:15378"/>
        <dbReference type="ChEBI" id="CHEBI:24646"/>
        <dbReference type="ChEBI" id="CHEBI:57540"/>
        <dbReference type="ChEBI" id="CHEBI:57945"/>
        <dbReference type="ChEBI" id="CHEBI:132124"/>
    </reaction>
</comment>
<feature type="transmembrane region" description="Helical" evidence="5">
    <location>
        <begin position="307"/>
        <end position="328"/>
    </location>
</feature>
<keyword evidence="4 5" id="KW-0472">Membrane</keyword>
<feature type="transmembrane region" description="Helical" evidence="5">
    <location>
        <begin position="378"/>
        <end position="400"/>
    </location>
</feature>
<gene>
    <name evidence="5 8" type="primary">nuoN</name>
    <name evidence="8" type="ORF">EKN06_02235</name>
</gene>
<comment type="subunit">
    <text evidence="5">NDH-1 is composed of 14 different subunits. Subunits NuoA, H, J, K, L, M, N constitute the membrane sector of the complex.</text>
</comment>
<evidence type="ECO:0000259" key="7">
    <source>
        <dbReference type="Pfam" id="PF00361"/>
    </source>
</evidence>
<feature type="transmembrane region" description="Helical" evidence="5">
    <location>
        <begin position="115"/>
        <end position="132"/>
    </location>
</feature>
<dbReference type="InterPro" id="IPR001750">
    <property type="entry name" value="ND/Mrp_TM"/>
</dbReference>
<keyword evidence="9" id="KW-1185">Reference proteome</keyword>
<evidence type="ECO:0000256" key="2">
    <source>
        <dbReference type="ARBA" id="ARBA00022692"/>
    </source>
</evidence>
<dbReference type="GO" id="GO:0005886">
    <property type="term" value="C:plasma membrane"/>
    <property type="evidence" value="ECO:0007669"/>
    <property type="project" value="UniProtKB-SubCell"/>
</dbReference>
<keyword evidence="2 5" id="KW-0812">Transmembrane</keyword>
<keyword evidence="5" id="KW-0813">Transport</keyword>
<dbReference type="GO" id="GO:0048038">
    <property type="term" value="F:quinone binding"/>
    <property type="evidence" value="ECO:0007669"/>
    <property type="project" value="UniProtKB-KW"/>
</dbReference>
<dbReference type="GO" id="GO:0050136">
    <property type="term" value="F:NADH dehydrogenase (quinone) (non-electrogenic) activity"/>
    <property type="evidence" value="ECO:0007669"/>
    <property type="project" value="UniProtKB-UniRule"/>
</dbReference>
<name>A0A437H0L2_9SPHN</name>
<keyword evidence="5" id="KW-0520">NAD</keyword>
<dbReference type="InterPro" id="IPR010096">
    <property type="entry name" value="NADH-Q_OxRdtase_suN/2"/>
</dbReference>
<feature type="transmembrane region" description="Helical" evidence="5">
    <location>
        <begin position="248"/>
        <end position="269"/>
    </location>
</feature>
<feature type="transmembrane region" description="Helical" evidence="5">
    <location>
        <begin position="412"/>
        <end position="433"/>
    </location>
</feature>
<keyword evidence="8" id="KW-0560">Oxidoreductase</keyword>
<feature type="transmembrane region" description="Helical" evidence="5">
    <location>
        <begin position="213"/>
        <end position="236"/>
    </location>
</feature>
<keyword evidence="5" id="KW-1278">Translocase</keyword>
<dbReference type="GO" id="GO:0008137">
    <property type="term" value="F:NADH dehydrogenase (ubiquinone) activity"/>
    <property type="evidence" value="ECO:0007669"/>
    <property type="project" value="InterPro"/>
</dbReference>
<comment type="subcellular location">
    <subcellularLocation>
        <location evidence="5">Cell membrane</location>
        <topology evidence="5">Multi-pass membrane protein</topology>
    </subcellularLocation>
    <subcellularLocation>
        <location evidence="1">Endomembrane system</location>
        <topology evidence="1">Multi-pass membrane protein</topology>
    </subcellularLocation>
    <subcellularLocation>
        <location evidence="6">Membrane</location>
        <topology evidence="6">Multi-pass membrane protein</topology>
    </subcellularLocation>
</comment>
<dbReference type="GO" id="GO:0012505">
    <property type="term" value="C:endomembrane system"/>
    <property type="evidence" value="ECO:0007669"/>
    <property type="project" value="UniProtKB-SubCell"/>
</dbReference>
<dbReference type="HAMAP" id="MF_00445">
    <property type="entry name" value="NDH1_NuoN_1"/>
    <property type="match status" value="1"/>
</dbReference>
<feature type="transmembrane region" description="Helical" evidence="5">
    <location>
        <begin position="171"/>
        <end position="193"/>
    </location>
</feature>
<feature type="transmembrane region" description="Helical" evidence="5">
    <location>
        <begin position="334"/>
        <end position="355"/>
    </location>
</feature>
<feature type="transmembrane region" description="Helical" evidence="5">
    <location>
        <begin position="138"/>
        <end position="159"/>
    </location>
</feature>
<dbReference type="PANTHER" id="PTHR22773">
    <property type="entry name" value="NADH DEHYDROGENASE"/>
    <property type="match status" value="1"/>
</dbReference>
<evidence type="ECO:0000313" key="8">
    <source>
        <dbReference type="EMBL" id="RVQ69052.1"/>
    </source>
</evidence>
<dbReference type="Proteomes" id="UP000283003">
    <property type="component" value="Unassembled WGS sequence"/>
</dbReference>
<organism evidence="8 9">
    <name type="scientific">Croceicoccus ponticola</name>
    <dbReference type="NCBI Taxonomy" id="2217664"/>
    <lineage>
        <taxon>Bacteria</taxon>
        <taxon>Pseudomonadati</taxon>
        <taxon>Pseudomonadota</taxon>
        <taxon>Alphaproteobacteria</taxon>
        <taxon>Sphingomonadales</taxon>
        <taxon>Erythrobacteraceae</taxon>
        <taxon>Croceicoccus</taxon>
    </lineage>
</organism>
<evidence type="ECO:0000256" key="1">
    <source>
        <dbReference type="ARBA" id="ARBA00004127"/>
    </source>
</evidence>
<evidence type="ECO:0000256" key="3">
    <source>
        <dbReference type="ARBA" id="ARBA00022989"/>
    </source>
</evidence>
<dbReference type="AlphaFoldDB" id="A0A437H0L2"/>
<dbReference type="RefSeq" id="WP_127611237.1">
    <property type="nucleotide sequence ID" value="NZ_RXOL01000001.1"/>
</dbReference>
<evidence type="ECO:0000256" key="5">
    <source>
        <dbReference type="HAMAP-Rule" id="MF_00445"/>
    </source>
</evidence>
<evidence type="ECO:0000256" key="4">
    <source>
        <dbReference type="ARBA" id="ARBA00023136"/>
    </source>
</evidence>
<dbReference type="EMBL" id="RXOL01000001">
    <property type="protein sequence ID" value="RVQ69052.1"/>
    <property type="molecule type" value="Genomic_DNA"/>
</dbReference>
<sequence>MNDFSQSLQLIAAEELLTVVGLILLLAAAWMGDKGSRVISIVAVAALTACAFIAAPTLCQGAMGPDRVAFSGQYTADAFSAFAKILIYAAGGAALIVAPAFFGRAGSNGQSAMRAEYPVLVLFAVLGMNMMVSATDFLTLYIGLELNSLAAYVLAAFLRSDERSAEAGLKYFVLGALASGIILFGMSLTYGFTGSTNFTAVALALDGAMSTGALFGLIFVLAGLAFKISAVPFHMWTPDVYEGAPTPVTMFFATAPKVAALALTMRVALDAYGSQAAAWQQIVIFVSLASIIVGALGAIGQSNIKRLLAYSSINNVGFLLIGLAAVTQEGASAMLVYLAIYVAMSVAGFVVVLMLRDADDNPVEAIADIAGLSRTRPALAWALAAVMFSLAGIPPLFGFWGKFVVFQAAVNADLLALAAIGIAASVIGAFYYLKVVKIAFFDEPANVVSANGETGADAIGHKVLLLLSCIFISPLGYLLTPWLGDLADKAAAALFFAG</sequence>
<feature type="transmembrane region" description="Helical" evidence="5">
    <location>
        <begin position="38"/>
        <end position="58"/>
    </location>
</feature>
<feature type="transmembrane region" description="Helical" evidence="5">
    <location>
        <begin position="12"/>
        <end position="31"/>
    </location>
</feature>
<feature type="transmembrane region" description="Helical" evidence="5">
    <location>
        <begin position="463"/>
        <end position="484"/>
    </location>
</feature>
<keyword evidence="5" id="KW-0830">Ubiquinone</keyword>
<dbReference type="NCBIfam" id="TIGR01770">
    <property type="entry name" value="NDH_I_N"/>
    <property type="match status" value="1"/>
</dbReference>
<proteinExistence type="inferred from homology"/>
<feature type="transmembrane region" description="Helical" evidence="5">
    <location>
        <begin position="78"/>
        <end position="103"/>
    </location>
</feature>